<comment type="caution">
    <text evidence="3">The sequence shown here is derived from an EMBL/GenBank/DDBJ whole genome shotgun (WGS) entry which is preliminary data.</text>
</comment>
<dbReference type="PANTHER" id="PTHR43591">
    <property type="entry name" value="METHYLTRANSFERASE"/>
    <property type="match status" value="1"/>
</dbReference>
<keyword evidence="4" id="KW-1185">Reference proteome</keyword>
<dbReference type="CDD" id="cd02440">
    <property type="entry name" value="AdoMet_MTases"/>
    <property type="match status" value="1"/>
</dbReference>
<protein>
    <recommendedName>
        <fullName evidence="2">Methyltransferase type 11 domain-containing protein</fullName>
    </recommendedName>
</protein>
<dbReference type="GeneID" id="63715149"/>
<dbReference type="PANTHER" id="PTHR43591:SF24">
    <property type="entry name" value="2-METHOXY-6-POLYPRENYL-1,4-BENZOQUINOL METHYLASE, MITOCHONDRIAL"/>
    <property type="match status" value="1"/>
</dbReference>
<feature type="domain" description="Methyltransferase type 11" evidence="2">
    <location>
        <begin position="65"/>
        <end position="166"/>
    </location>
</feature>
<dbReference type="Proteomes" id="UP000076580">
    <property type="component" value="Chromosome 01"/>
</dbReference>
<evidence type="ECO:0000259" key="2">
    <source>
        <dbReference type="Pfam" id="PF08241"/>
    </source>
</evidence>
<dbReference type="RefSeq" id="XP_040660716.1">
    <property type="nucleotide sequence ID" value="XM_040799833.1"/>
</dbReference>
<dbReference type="InterPro" id="IPR029063">
    <property type="entry name" value="SAM-dependent_MTases_sf"/>
</dbReference>
<dbReference type="SUPFAM" id="SSF53335">
    <property type="entry name" value="S-adenosyl-L-methionine-dependent methyltransferases"/>
    <property type="match status" value="1"/>
</dbReference>
<evidence type="ECO:0000313" key="4">
    <source>
        <dbReference type="Proteomes" id="UP000076580"/>
    </source>
</evidence>
<reference evidence="3 4" key="1">
    <citation type="journal article" date="2016" name="Sci. Rep.">
        <title>Insights into Adaptations to a Near-Obligate Nematode Endoparasitic Lifestyle from the Finished Genome of Drechmeria coniospora.</title>
        <authorList>
            <person name="Zhang L."/>
            <person name="Zhou Z."/>
            <person name="Guo Q."/>
            <person name="Fokkens L."/>
            <person name="Miskei M."/>
            <person name="Pocsi I."/>
            <person name="Zhang W."/>
            <person name="Chen M."/>
            <person name="Wang L."/>
            <person name="Sun Y."/>
            <person name="Donzelli B.G."/>
            <person name="Gibson D.M."/>
            <person name="Nelson D.R."/>
            <person name="Luo J.G."/>
            <person name="Rep M."/>
            <person name="Liu H."/>
            <person name="Yang S."/>
            <person name="Wang J."/>
            <person name="Krasnoff S.B."/>
            <person name="Xu Y."/>
            <person name="Molnar I."/>
            <person name="Lin M."/>
        </authorList>
    </citation>
    <scope>NUCLEOTIDE SEQUENCE [LARGE SCALE GENOMIC DNA]</scope>
    <source>
        <strain evidence="3 4">ARSEF 6962</strain>
    </source>
</reference>
<sequence>MARHIPLAEAAASLSQHFHNVGKDSSSEGEDNIIVASKRLMKHLAAPLVSQMKLDGRQSSGIRLLDSACGAGVFTQEVQKALRRDVLDKSTFVCTDSSHGMVELVRKRVGGEGWVNVETRVADATDSGLAADSFTHVAVALGLHLIPDPDAVLADCQRILKQGGVFGATTFPRSNGRRFWFPDMREAFASFSFPGALLPDEMPMQMHDSGRWDDAAWIQTHLAAKGFEEVLVVVSEGSCRVEGADEWMRLFGMMMPFLMRTWWSEETRRAHDLDEVKKLVSRFLKNKYGDEGWEVSWEIISMTGVVHAKKYKQ</sequence>
<dbReference type="AlphaFoldDB" id="A0A151GW88"/>
<dbReference type="InterPro" id="IPR013216">
    <property type="entry name" value="Methyltransf_11"/>
</dbReference>
<organism evidence="3 4">
    <name type="scientific">Drechmeria coniospora</name>
    <name type="common">Nematophagous fungus</name>
    <name type="synonym">Meria coniospora</name>
    <dbReference type="NCBI Taxonomy" id="98403"/>
    <lineage>
        <taxon>Eukaryota</taxon>
        <taxon>Fungi</taxon>
        <taxon>Dikarya</taxon>
        <taxon>Ascomycota</taxon>
        <taxon>Pezizomycotina</taxon>
        <taxon>Sordariomycetes</taxon>
        <taxon>Hypocreomycetidae</taxon>
        <taxon>Hypocreales</taxon>
        <taxon>Ophiocordycipitaceae</taxon>
        <taxon>Drechmeria</taxon>
    </lineage>
</organism>
<dbReference type="GO" id="GO:0008757">
    <property type="term" value="F:S-adenosylmethionine-dependent methyltransferase activity"/>
    <property type="evidence" value="ECO:0007669"/>
    <property type="project" value="InterPro"/>
</dbReference>
<dbReference type="Pfam" id="PF08241">
    <property type="entry name" value="Methyltransf_11"/>
    <property type="match status" value="1"/>
</dbReference>
<dbReference type="Gene3D" id="3.40.50.150">
    <property type="entry name" value="Vaccinia Virus protein VP39"/>
    <property type="match status" value="1"/>
</dbReference>
<dbReference type="OrthoDB" id="2013972at2759"/>
<dbReference type="InParanoid" id="A0A151GW88"/>
<evidence type="ECO:0000313" key="3">
    <source>
        <dbReference type="EMBL" id="KYK61364.1"/>
    </source>
</evidence>
<proteinExistence type="inferred from homology"/>
<dbReference type="EMBL" id="LAYC01000001">
    <property type="protein sequence ID" value="KYK61364.1"/>
    <property type="molecule type" value="Genomic_DNA"/>
</dbReference>
<evidence type="ECO:0000256" key="1">
    <source>
        <dbReference type="ARBA" id="ARBA00038158"/>
    </source>
</evidence>
<name>A0A151GW88_DRECN</name>
<accession>A0A151GW88</accession>
<gene>
    <name evidence="3" type="ORF">DCS_02506</name>
</gene>
<comment type="similarity">
    <text evidence="1">Belongs to the methyltransferase superfamily. LaeA methyltransferase family.</text>
</comment>